<dbReference type="EMBL" id="JWZX01002327">
    <property type="protein sequence ID" value="KOO29931.1"/>
    <property type="molecule type" value="Genomic_DNA"/>
</dbReference>
<accession>A0A0M0JTE4</accession>
<keyword evidence="3" id="KW-1185">Reference proteome</keyword>
<dbReference type="AlphaFoldDB" id="A0A0M0JTE4"/>
<evidence type="ECO:0000256" key="1">
    <source>
        <dbReference type="SAM" id="MobiDB-lite"/>
    </source>
</evidence>
<reference evidence="3" key="1">
    <citation type="journal article" date="2015" name="PLoS Genet.">
        <title>Genome Sequence and Transcriptome Analyses of Chrysochromulina tobin: Metabolic Tools for Enhanced Algal Fitness in the Prominent Order Prymnesiales (Haptophyceae).</title>
        <authorList>
            <person name="Hovde B.T."/>
            <person name="Deodato C.R."/>
            <person name="Hunsperger H.M."/>
            <person name="Ryken S.A."/>
            <person name="Yost W."/>
            <person name="Jha R.K."/>
            <person name="Patterson J."/>
            <person name="Monnat R.J. Jr."/>
            <person name="Barlow S.B."/>
            <person name="Starkenburg S.R."/>
            <person name="Cattolico R.A."/>
        </authorList>
    </citation>
    <scope>NUCLEOTIDE SEQUENCE</scope>
    <source>
        <strain evidence="3">CCMP291</strain>
    </source>
</reference>
<proteinExistence type="predicted"/>
<dbReference type="Proteomes" id="UP000037460">
    <property type="component" value="Unassembled WGS sequence"/>
</dbReference>
<evidence type="ECO:0000313" key="3">
    <source>
        <dbReference type="Proteomes" id="UP000037460"/>
    </source>
</evidence>
<evidence type="ECO:0000313" key="2">
    <source>
        <dbReference type="EMBL" id="KOO29931.1"/>
    </source>
</evidence>
<sequence>MGARAPAAAEWSNAFSDRDDWGSSEARSGPGSTAGGTDPIGDVEMDEFHPHMDDYETPKRPGLINGGRTPITPKASTPMPMQQADGHEENVIG</sequence>
<feature type="region of interest" description="Disordered" evidence="1">
    <location>
        <begin position="1"/>
        <end position="93"/>
    </location>
</feature>
<feature type="compositionally biased region" description="Basic and acidic residues" evidence="1">
    <location>
        <begin position="46"/>
        <end position="59"/>
    </location>
</feature>
<organism evidence="2 3">
    <name type="scientific">Chrysochromulina tobinii</name>
    <dbReference type="NCBI Taxonomy" id="1460289"/>
    <lineage>
        <taxon>Eukaryota</taxon>
        <taxon>Haptista</taxon>
        <taxon>Haptophyta</taxon>
        <taxon>Prymnesiophyceae</taxon>
        <taxon>Prymnesiales</taxon>
        <taxon>Chrysochromulinaceae</taxon>
        <taxon>Chrysochromulina</taxon>
    </lineage>
</organism>
<name>A0A0M0JTE4_9EUKA</name>
<gene>
    <name evidence="2" type="ORF">Ctob_013492</name>
</gene>
<comment type="caution">
    <text evidence="2">The sequence shown here is derived from an EMBL/GenBank/DDBJ whole genome shotgun (WGS) entry which is preliminary data.</text>
</comment>
<protein>
    <submittedName>
        <fullName evidence="2">Uncharacterized protein</fullName>
    </submittedName>
</protein>